<comment type="similarity">
    <text evidence="2">Belongs to the glycosyl hydrolase 20 family.</text>
</comment>
<dbReference type="PRINTS" id="PR00738">
    <property type="entry name" value="GLHYDRLASE20"/>
</dbReference>
<evidence type="ECO:0000256" key="4">
    <source>
        <dbReference type="ARBA" id="ARBA00022801"/>
    </source>
</evidence>
<dbReference type="InterPro" id="IPR025705">
    <property type="entry name" value="Beta_hexosaminidase_sua/sub"/>
</dbReference>
<feature type="domain" description="Glycoside hydrolase family 20 catalytic" evidence="7">
    <location>
        <begin position="177"/>
        <end position="525"/>
    </location>
</feature>
<name>A0ABN6QDB6_9BACT</name>
<accession>A0ABN6QDB6</accession>
<dbReference type="SUPFAM" id="SSF51445">
    <property type="entry name" value="(Trans)glycosidases"/>
    <property type="match status" value="1"/>
</dbReference>
<keyword evidence="4" id="KW-0378">Hydrolase</keyword>
<dbReference type="EMBL" id="AP025943">
    <property type="protein sequence ID" value="BDL42501.1"/>
    <property type="molecule type" value="Genomic_DNA"/>
</dbReference>
<dbReference type="Gene3D" id="3.30.379.10">
    <property type="entry name" value="Chitobiase/beta-hexosaminidase domain 2-like"/>
    <property type="match status" value="1"/>
</dbReference>
<protein>
    <recommendedName>
        <fullName evidence="3">beta-N-acetylhexosaminidase</fullName>
        <ecNumber evidence="3">3.2.1.52</ecNumber>
    </recommendedName>
</protein>
<dbReference type="PIRSF" id="PIRSF001093">
    <property type="entry name" value="B-hxosamndse_ab_euk"/>
    <property type="match status" value="1"/>
</dbReference>
<dbReference type="InterPro" id="IPR015883">
    <property type="entry name" value="Glyco_hydro_20_cat"/>
</dbReference>
<dbReference type="InterPro" id="IPR029018">
    <property type="entry name" value="Hex-like_dom2"/>
</dbReference>
<reference evidence="9" key="1">
    <citation type="submission" date="2022-06" db="EMBL/GenBank/DDBJ databases">
        <title>Akkermansia biwalacus sp. nov., an anaerobic mucin-degrading bacterium isolated from human intestine.</title>
        <authorList>
            <person name="Kobayashi Y."/>
            <person name="Inoue S."/>
            <person name="Kawahara T."/>
            <person name="Kohda N."/>
        </authorList>
    </citation>
    <scope>NUCLEOTIDE SEQUENCE</scope>
    <source>
        <strain evidence="9">WON2089</strain>
    </source>
</reference>
<keyword evidence="10" id="KW-1185">Reference proteome</keyword>
<dbReference type="PANTHER" id="PTHR22600:SF57">
    <property type="entry name" value="BETA-N-ACETYLHEXOSAMINIDASE"/>
    <property type="match status" value="1"/>
</dbReference>
<comment type="catalytic activity">
    <reaction evidence="1">
        <text>Hydrolysis of terminal non-reducing N-acetyl-D-hexosamine residues in N-acetyl-beta-D-hexosaminides.</text>
        <dbReference type="EC" id="3.2.1.52"/>
    </reaction>
</comment>
<dbReference type="SUPFAM" id="SSF55545">
    <property type="entry name" value="beta-N-acetylhexosaminidase-like domain"/>
    <property type="match status" value="1"/>
</dbReference>
<dbReference type="Pfam" id="PF02838">
    <property type="entry name" value="Glyco_hydro_20b"/>
    <property type="match status" value="1"/>
</dbReference>
<dbReference type="InterPro" id="IPR015882">
    <property type="entry name" value="HEX_bac_N"/>
</dbReference>
<feature type="chain" id="PRO_5047277518" description="beta-N-acetylhexosaminidase" evidence="6">
    <location>
        <begin position="31"/>
        <end position="556"/>
    </location>
</feature>
<evidence type="ECO:0000256" key="6">
    <source>
        <dbReference type="SAM" id="SignalP"/>
    </source>
</evidence>
<keyword evidence="5" id="KW-0326">Glycosidase</keyword>
<evidence type="ECO:0000256" key="3">
    <source>
        <dbReference type="ARBA" id="ARBA00012663"/>
    </source>
</evidence>
<dbReference type="CDD" id="cd06563">
    <property type="entry name" value="GH20_chitobiase-like"/>
    <property type="match status" value="1"/>
</dbReference>
<dbReference type="Gene3D" id="3.20.20.80">
    <property type="entry name" value="Glycosidases"/>
    <property type="match status" value="1"/>
</dbReference>
<evidence type="ECO:0000259" key="8">
    <source>
        <dbReference type="Pfam" id="PF02838"/>
    </source>
</evidence>
<feature type="domain" description="Beta-hexosaminidase bacterial type N-terminal" evidence="8">
    <location>
        <begin position="36"/>
        <end position="149"/>
    </location>
</feature>
<organism evidence="9 10">
    <name type="scientific">Akkermansia biwaensis</name>
    <dbReference type="NCBI Taxonomy" id="2946555"/>
    <lineage>
        <taxon>Bacteria</taxon>
        <taxon>Pseudomonadati</taxon>
        <taxon>Verrucomicrobiota</taxon>
        <taxon>Verrucomicrobiia</taxon>
        <taxon>Verrucomicrobiales</taxon>
        <taxon>Akkermansiaceae</taxon>
        <taxon>Akkermansia</taxon>
    </lineage>
</organism>
<evidence type="ECO:0000313" key="10">
    <source>
        <dbReference type="Proteomes" id="UP001062263"/>
    </source>
</evidence>
<dbReference type="Pfam" id="PF00728">
    <property type="entry name" value="Glyco_hydro_20"/>
    <property type="match status" value="1"/>
</dbReference>
<dbReference type="EC" id="3.2.1.52" evidence="3"/>
<feature type="signal peptide" evidence="6">
    <location>
        <begin position="1"/>
        <end position="30"/>
    </location>
</feature>
<dbReference type="InterPro" id="IPR017853">
    <property type="entry name" value="GH"/>
</dbReference>
<evidence type="ECO:0000313" key="9">
    <source>
        <dbReference type="EMBL" id="BDL42501.1"/>
    </source>
</evidence>
<keyword evidence="6" id="KW-0732">Signal</keyword>
<proteinExistence type="inferred from homology"/>
<evidence type="ECO:0000256" key="5">
    <source>
        <dbReference type="ARBA" id="ARBA00023295"/>
    </source>
</evidence>
<dbReference type="Proteomes" id="UP001062263">
    <property type="component" value="Chromosome"/>
</dbReference>
<evidence type="ECO:0000259" key="7">
    <source>
        <dbReference type="Pfam" id="PF00728"/>
    </source>
</evidence>
<gene>
    <name evidence="9" type="ORF">Abiwalacus_00750</name>
</gene>
<dbReference type="PROSITE" id="PS51257">
    <property type="entry name" value="PROKAR_LIPOPROTEIN"/>
    <property type="match status" value="1"/>
</dbReference>
<sequence>MEGKVCIMAAMMRFFRPFFVLMLSGAACMAAQGQEQIIPRPVSVKYGETGPEGGIVLDAGSRVVCREKDPGFQKQARFLQQFLAQGTGLALDGPGGTNAIRIEKDASLKQYGPEAYRLEVKPGLISIRAASPRGVYYAGQSLAQMLPPAFFQSSADKSAVAWKVAEKPFSMLDYPRFSWRAFMLDEARHFFGEEEVRKLIDQMGLLKMNVLHWHLSDDAGWRIQIKKYPKLTSVGSKRKDTEVETWGSGKYAGKPHEGFYTQEQIRRIVRYAAERNITIVPEIDVPGHSAAAIVSYPELKLSARPLPEIPVSFNDGAAFDPTSERTYQFIGDVMTELASLFPGGIIHIGGDEVRYKKYWEGVPHIEAFMKKKGIKTFPDLQIMFTNRISGMLAKKGVRTIGWNEILGTDVHHDGGQGAALGRLDGKAIIHFWYGSDKIATKAIEDGHQVVNSTSHMTYINKDEQKLPLSKSYSFEPVFPGLKPRYHDQVLGLGCQVWTEWIPDADKLERRVFPRIAAYAETGWSRKEDKNYPDFLRRLKRYVEILDARGINYGETR</sequence>
<dbReference type="PANTHER" id="PTHR22600">
    <property type="entry name" value="BETA-HEXOSAMINIDASE"/>
    <property type="match status" value="1"/>
</dbReference>
<evidence type="ECO:0000256" key="2">
    <source>
        <dbReference type="ARBA" id="ARBA00006285"/>
    </source>
</evidence>
<evidence type="ECO:0000256" key="1">
    <source>
        <dbReference type="ARBA" id="ARBA00001231"/>
    </source>
</evidence>